<organism evidence="8 9">
    <name type="scientific">Antarcticibacterium arcticum</name>
    <dbReference type="NCBI Taxonomy" id="2585771"/>
    <lineage>
        <taxon>Bacteria</taxon>
        <taxon>Pseudomonadati</taxon>
        <taxon>Bacteroidota</taxon>
        <taxon>Flavobacteriia</taxon>
        <taxon>Flavobacteriales</taxon>
        <taxon>Flavobacteriaceae</taxon>
        <taxon>Antarcticibacterium</taxon>
    </lineage>
</organism>
<dbReference type="InterPro" id="IPR033452">
    <property type="entry name" value="GH30_C"/>
</dbReference>
<reference evidence="8 9" key="1">
    <citation type="submission" date="2019-08" db="EMBL/GenBank/DDBJ databases">
        <title>Antarcticibacterium arcticum sp. nov., a bacterium isolated from marine sediment of the Canadian Beaufort Sea.</title>
        <authorList>
            <person name="Lee Y.M."/>
            <person name="Baek K."/>
            <person name="Lee D.-H."/>
            <person name="Shin S.C."/>
            <person name="Jin Y.K."/>
            <person name="Park Y."/>
        </authorList>
    </citation>
    <scope>NUCLEOTIDE SEQUENCE [LARGE SCALE GENOMIC DNA]</scope>
    <source>
        <strain evidence="8 9">PAMC 28998</strain>
    </source>
</reference>
<keyword evidence="4" id="KW-0326">Glycosidase</keyword>
<dbReference type="RefSeq" id="WP_146836084.1">
    <property type="nucleotide sequence ID" value="NZ_CP042476.1"/>
</dbReference>
<dbReference type="Gene3D" id="3.20.20.80">
    <property type="entry name" value="Glycosidases"/>
    <property type="match status" value="1"/>
</dbReference>
<evidence type="ECO:0000256" key="4">
    <source>
        <dbReference type="RuleBase" id="RU361188"/>
    </source>
</evidence>
<keyword evidence="9" id="KW-1185">Reference proteome</keyword>
<comment type="similarity">
    <text evidence="1 4">Belongs to the glycosyl hydrolase 30 family.</text>
</comment>
<evidence type="ECO:0000313" key="8">
    <source>
        <dbReference type="EMBL" id="QED38610.1"/>
    </source>
</evidence>
<dbReference type="OrthoDB" id="9806701at2"/>
<dbReference type="EMBL" id="CP042476">
    <property type="protein sequence ID" value="QED38610.1"/>
    <property type="molecule type" value="Genomic_DNA"/>
</dbReference>
<dbReference type="Proteomes" id="UP000321954">
    <property type="component" value="Chromosome"/>
</dbReference>
<dbReference type="Gene3D" id="2.60.40.1180">
    <property type="entry name" value="Golgi alpha-mannosidase II"/>
    <property type="match status" value="1"/>
</dbReference>
<feature type="domain" description="Glycosyl hydrolase family 30 beta sandwich" evidence="7">
    <location>
        <begin position="417"/>
        <end position="476"/>
    </location>
</feature>
<evidence type="ECO:0000259" key="7">
    <source>
        <dbReference type="Pfam" id="PF17189"/>
    </source>
</evidence>
<dbReference type="SUPFAM" id="SSF51445">
    <property type="entry name" value="(Trans)glycosidases"/>
    <property type="match status" value="1"/>
</dbReference>
<dbReference type="KEGG" id="anp:FK178_13180"/>
<dbReference type="PANTHER" id="PTHR11069">
    <property type="entry name" value="GLUCOSYLCERAMIDASE"/>
    <property type="match status" value="1"/>
</dbReference>
<dbReference type="GO" id="GO:0006680">
    <property type="term" value="P:glucosylceramide catabolic process"/>
    <property type="evidence" value="ECO:0007669"/>
    <property type="project" value="TreeGrafter"/>
</dbReference>
<gene>
    <name evidence="8" type="ORF">FK178_13180</name>
</gene>
<evidence type="ECO:0000256" key="2">
    <source>
        <dbReference type="ARBA" id="ARBA00022729"/>
    </source>
</evidence>
<dbReference type="PANTHER" id="PTHR11069:SF23">
    <property type="entry name" value="LYSOSOMAL ACID GLUCOSYLCERAMIDASE"/>
    <property type="match status" value="1"/>
</dbReference>
<dbReference type="InterPro" id="IPR001139">
    <property type="entry name" value="Glyco_hydro_30"/>
</dbReference>
<dbReference type="GO" id="GO:0004348">
    <property type="term" value="F:glucosylceramidase activity"/>
    <property type="evidence" value="ECO:0007669"/>
    <property type="project" value="InterPro"/>
</dbReference>
<accession>A0A5B8YKU0</accession>
<evidence type="ECO:0000313" key="9">
    <source>
        <dbReference type="Proteomes" id="UP000321954"/>
    </source>
</evidence>
<evidence type="ECO:0000256" key="5">
    <source>
        <dbReference type="SAM" id="SignalP"/>
    </source>
</evidence>
<dbReference type="InterPro" id="IPR017853">
    <property type="entry name" value="GH"/>
</dbReference>
<evidence type="ECO:0000256" key="1">
    <source>
        <dbReference type="ARBA" id="ARBA00005382"/>
    </source>
</evidence>
<feature type="chain" id="PRO_5022978239" evidence="5">
    <location>
        <begin position="20"/>
        <end position="479"/>
    </location>
</feature>
<dbReference type="GO" id="GO:0016020">
    <property type="term" value="C:membrane"/>
    <property type="evidence" value="ECO:0007669"/>
    <property type="project" value="GOC"/>
</dbReference>
<evidence type="ECO:0000259" key="6">
    <source>
        <dbReference type="Pfam" id="PF02055"/>
    </source>
</evidence>
<dbReference type="InterPro" id="IPR013780">
    <property type="entry name" value="Glyco_hydro_b"/>
</dbReference>
<evidence type="ECO:0000256" key="3">
    <source>
        <dbReference type="ARBA" id="ARBA00022801"/>
    </source>
</evidence>
<dbReference type="AlphaFoldDB" id="A0A5B8YKU0"/>
<dbReference type="Pfam" id="PF02055">
    <property type="entry name" value="Glyco_hydro_30"/>
    <property type="match status" value="1"/>
</dbReference>
<protein>
    <submittedName>
        <fullName evidence="8">Glucosylceramidase</fullName>
    </submittedName>
</protein>
<dbReference type="InterPro" id="IPR033453">
    <property type="entry name" value="Glyco_hydro_30_TIM-barrel"/>
</dbReference>
<feature type="domain" description="Glycosyl hydrolase family 30 TIM-barrel" evidence="6">
    <location>
        <begin position="82"/>
        <end position="414"/>
    </location>
</feature>
<dbReference type="Pfam" id="PF17189">
    <property type="entry name" value="Glyco_hydro_30C"/>
    <property type="match status" value="1"/>
</dbReference>
<sequence>MKALIIMIMLAMLSSTCSTNNNEVEVPVKPEVPKVENEVDFYITKSNGSQKLRKQSEILAFVSSNNQFPTIKVNPAESFQTVDGFGFSLTGGSAEVINQLTTSTREELLQKLFGAGENSISINYLRISIGASDLDSSTFSYNDLPEGQTDEDLSEFNLEPDMKDLVPLLKKILEINPDIKIMGTPWSPPVWMKDNNSTIGGSLLPKYYGVYADYLVKYIAEMKNLGIKIDAITPQNEPLHPGNNPSMLMLAAQQADFIRDYLGPAFKTANINTKIIIYDHNADKPEYPLAVLNDAGARQYISGSAFHLYAGDIRALSAVHAAYPDKDIYFTEQYTASNGEFGGDLKWHLRNVIIGSMRNWSKNALEWNLANNSTFGPHTPGGCTTCKGAITVKGSTSYEENVGFYIIGHATKFIPAGSVRLGSNIAGNLQNVAFRTPQGKKVIIVLNDGQNFEMFNIEYNGKWFTTSLDAGSVGTYVWD</sequence>
<name>A0A5B8YKU0_9FLAO</name>
<feature type="signal peptide" evidence="5">
    <location>
        <begin position="1"/>
        <end position="19"/>
    </location>
</feature>
<proteinExistence type="inferred from homology"/>
<keyword evidence="2 5" id="KW-0732">Signal</keyword>
<keyword evidence="3 4" id="KW-0378">Hydrolase</keyword>